<reference evidence="1" key="1">
    <citation type="journal article" date="2018" name="Data Brief">
        <title>Genome sequence data from 17 accessions of Ensete ventricosum, a staple food crop for millions in Ethiopia.</title>
        <authorList>
            <person name="Yemataw Z."/>
            <person name="Muzemil S."/>
            <person name="Ambachew D."/>
            <person name="Tripathi L."/>
            <person name="Tesfaye K."/>
            <person name="Chala A."/>
            <person name="Farbos A."/>
            <person name="O'Neill P."/>
            <person name="Moore K."/>
            <person name="Grant M."/>
            <person name="Studholme D.J."/>
        </authorList>
    </citation>
    <scope>NUCLEOTIDE SEQUENCE [LARGE SCALE GENOMIC DNA]</scope>
    <source>
        <tissue evidence="1">Leaf</tissue>
    </source>
</reference>
<dbReference type="Proteomes" id="UP000290560">
    <property type="component" value="Unassembled WGS sequence"/>
</dbReference>
<gene>
    <name evidence="1" type="ORF">BHM03_00027892</name>
</gene>
<dbReference type="AlphaFoldDB" id="A0A445MHV7"/>
<sequence>MECWAWARQGRLAGGAFRGRSITSARSTARSLLRDARAHRLGEWATVARDAIHRPQRAILPTRSGTQFSHFVLLRLNHVHFGPLNFYLCLLDHSLNPSETF</sequence>
<protein>
    <submittedName>
        <fullName evidence="1">Uncharacterized protein</fullName>
    </submittedName>
</protein>
<proteinExistence type="predicted"/>
<accession>A0A445MHV7</accession>
<organism evidence="1">
    <name type="scientific">Ensete ventricosum</name>
    <name type="common">Abyssinian banana</name>
    <name type="synonym">Musa ensete</name>
    <dbReference type="NCBI Taxonomy" id="4639"/>
    <lineage>
        <taxon>Eukaryota</taxon>
        <taxon>Viridiplantae</taxon>
        <taxon>Streptophyta</taxon>
        <taxon>Embryophyta</taxon>
        <taxon>Tracheophyta</taxon>
        <taxon>Spermatophyta</taxon>
        <taxon>Magnoliopsida</taxon>
        <taxon>Liliopsida</taxon>
        <taxon>Zingiberales</taxon>
        <taxon>Musaceae</taxon>
        <taxon>Ensete</taxon>
    </lineage>
</organism>
<name>A0A445MHV7_ENSVE</name>
<evidence type="ECO:0000313" key="1">
    <source>
        <dbReference type="EMBL" id="RZR73751.1"/>
    </source>
</evidence>
<dbReference type="EMBL" id="KV876008">
    <property type="protein sequence ID" value="RZR73751.1"/>
    <property type="molecule type" value="Genomic_DNA"/>
</dbReference>